<dbReference type="GO" id="GO:0008718">
    <property type="term" value="F:D-amino-acid dehydrogenase activity"/>
    <property type="evidence" value="ECO:0007669"/>
    <property type="project" value="TreeGrafter"/>
</dbReference>
<dbReference type="PROSITE" id="PS51257">
    <property type="entry name" value="PROKAR_LIPOPROTEIN"/>
    <property type="match status" value="1"/>
</dbReference>
<dbReference type="PANTHER" id="PTHR13847">
    <property type="entry name" value="SARCOSINE DEHYDROGENASE-RELATED"/>
    <property type="match status" value="1"/>
</dbReference>
<dbReference type="GO" id="GO:0005886">
    <property type="term" value="C:plasma membrane"/>
    <property type="evidence" value="ECO:0007669"/>
    <property type="project" value="TreeGrafter"/>
</dbReference>
<dbReference type="HOGENOM" id="CLU_007884_4_3_5"/>
<organism evidence="4 5">
    <name type="scientific">Salipiger bermudensis (strain DSM 26914 / JCM 13377 / KCTC 12554 / HTCC2601)</name>
    <name type="common">Pelagibaca bermudensis</name>
    <dbReference type="NCBI Taxonomy" id="314265"/>
    <lineage>
        <taxon>Bacteria</taxon>
        <taxon>Pseudomonadati</taxon>
        <taxon>Pseudomonadota</taxon>
        <taxon>Alphaproteobacteria</taxon>
        <taxon>Rhodobacterales</taxon>
        <taxon>Roseobacteraceae</taxon>
        <taxon>Salipiger</taxon>
    </lineage>
</organism>
<sequence>MRPYVDTVEGDAALPGEVDLAIIGGGIVGCAAAFWAAEQGFRVALIEKGRVAGEQSSRNWGWVRRMGRDAAEYPLGIESLRIWDTLQQRTGHDTGFRRTGIVYTAQTDAEMAWIESVAQDAETFGIGARRLTEAQLQAQFPGGTVPARAGLLTADDGRAEPALAAPALAKGARAKGAAILTNCAVRDIETKGGRVSAVLTERGRIPCGAAILAGGAWSRLFLGNLGVSLPQLRVRGSVMRTEPLEGGPKYALGNGQFGIRPRLDGGYTISRRGRAKVQITPDSFRLLPHFMKSLKEHRGEVSLTLDRGLWDGLITPRRWSADSVTPFEKCRVLDPEPQHAMLDQALRAVTKVFPAFRDVKIAEKWGGIIDVTPDAVPVIDHAAAIPGSGDRHRFLRHGFGIGPAAGQLASEMALN</sequence>
<proteinExistence type="inferred from homology"/>
<evidence type="ECO:0000256" key="2">
    <source>
        <dbReference type="ARBA" id="ARBA00023002"/>
    </source>
</evidence>
<dbReference type="EMBL" id="AATQ01000046">
    <property type="protein sequence ID" value="EAU44424.1"/>
    <property type="molecule type" value="Genomic_DNA"/>
</dbReference>
<dbReference type="RefSeq" id="WP_007799861.1">
    <property type="nucleotide sequence ID" value="NZ_DS022276.1"/>
</dbReference>
<feature type="non-terminal residue" evidence="4">
    <location>
        <position position="415"/>
    </location>
</feature>
<comment type="caution">
    <text evidence="4">The sequence shown here is derived from an EMBL/GenBank/DDBJ whole genome shotgun (WGS) entry which is preliminary data.</text>
</comment>
<gene>
    <name evidence="4" type="ORF">R2601_23143</name>
</gene>
<dbReference type="eggNOG" id="COG0665">
    <property type="taxonomic scope" value="Bacteria"/>
</dbReference>
<dbReference type="GO" id="GO:0005737">
    <property type="term" value="C:cytoplasm"/>
    <property type="evidence" value="ECO:0007669"/>
    <property type="project" value="TreeGrafter"/>
</dbReference>
<evidence type="ECO:0000256" key="1">
    <source>
        <dbReference type="ARBA" id="ARBA00009410"/>
    </source>
</evidence>
<protein>
    <submittedName>
        <fullName evidence="4">Oxidoreductase</fullName>
    </submittedName>
</protein>
<dbReference type="Proteomes" id="UP000006230">
    <property type="component" value="Unassembled WGS sequence"/>
</dbReference>
<evidence type="ECO:0000313" key="5">
    <source>
        <dbReference type="Proteomes" id="UP000006230"/>
    </source>
</evidence>
<dbReference type="Gene3D" id="3.30.9.10">
    <property type="entry name" value="D-Amino Acid Oxidase, subunit A, domain 2"/>
    <property type="match status" value="2"/>
</dbReference>
<evidence type="ECO:0000259" key="3">
    <source>
        <dbReference type="Pfam" id="PF01266"/>
    </source>
</evidence>
<dbReference type="GO" id="GO:0055130">
    <property type="term" value="P:D-alanine catabolic process"/>
    <property type="evidence" value="ECO:0007669"/>
    <property type="project" value="TreeGrafter"/>
</dbReference>
<dbReference type="AlphaFoldDB" id="Q0FJU1"/>
<comment type="similarity">
    <text evidence="1">Belongs to the DadA oxidoreductase family.</text>
</comment>
<feature type="domain" description="FAD dependent oxidoreductase" evidence="3">
    <location>
        <begin position="19"/>
        <end position="412"/>
    </location>
</feature>
<dbReference type="Pfam" id="PF01266">
    <property type="entry name" value="DAO"/>
    <property type="match status" value="1"/>
</dbReference>
<dbReference type="STRING" id="314265.R2601_23143"/>
<reference evidence="4 5" key="1">
    <citation type="journal article" date="2010" name="J. Bacteriol.">
        <title>Genome sequences of Pelagibaca bermudensis HTCC2601T and Maritimibacter alkaliphilus HTCC2654T, the type strains of two marine Roseobacter genera.</title>
        <authorList>
            <person name="Thrash J.C."/>
            <person name="Cho J.C."/>
            <person name="Ferriera S."/>
            <person name="Johnson J."/>
            <person name="Vergin K.L."/>
            <person name="Giovannoni S.J."/>
        </authorList>
    </citation>
    <scope>NUCLEOTIDE SEQUENCE [LARGE SCALE GENOMIC DNA]</scope>
    <source>
        <strain evidence="5">DSM 26914 / JCM 13377 / KCTC 12554 / HTCC2601</strain>
    </source>
</reference>
<keyword evidence="2" id="KW-0560">Oxidoreductase</keyword>
<dbReference type="InterPro" id="IPR006076">
    <property type="entry name" value="FAD-dep_OxRdtase"/>
</dbReference>
<evidence type="ECO:0000313" key="4">
    <source>
        <dbReference type="EMBL" id="EAU44424.1"/>
    </source>
</evidence>
<keyword evidence="5" id="KW-1185">Reference proteome</keyword>
<dbReference type="Gene3D" id="3.50.50.60">
    <property type="entry name" value="FAD/NAD(P)-binding domain"/>
    <property type="match status" value="2"/>
</dbReference>
<accession>Q0FJU1</accession>
<name>Q0FJU1_SALBH</name>
<dbReference type="PANTHER" id="PTHR13847:SF280">
    <property type="entry name" value="D-AMINO ACID DEHYDROGENASE"/>
    <property type="match status" value="1"/>
</dbReference>
<dbReference type="InterPro" id="IPR036188">
    <property type="entry name" value="FAD/NAD-bd_sf"/>
</dbReference>
<dbReference type="SUPFAM" id="SSF51905">
    <property type="entry name" value="FAD/NAD(P)-binding domain"/>
    <property type="match status" value="1"/>
</dbReference>